<dbReference type="NCBIfam" id="NF033452">
    <property type="entry name" value="BREX_1_MTaseX"/>
    <property type="match status" value="1"/>
</dbReference>
<comment type="catalytic activity">
    <reaction evidence="5">
        <text>a 2'-deoxyadenosine in DNA + S-adenosyl-L-methionine = an N(6)-methyl-2'-deoxyadenosine in DNA + S-adenosyl-L-homocysteine + H(+)</text>
        <dbReference type="Rhea" id="RHEA:15197"/>
        <dbReference type="Rhea" id="RHEA-COMP:12418"/>
        <dbReference type="Rhea" id="RHEA-COMP:12419"/>
        <dbReference type="ChEBI" id="CHEBI:15378"/>
        <dbReference type="ChEBI" id="CHEBI:57856"/>
        <dbReference type="ChEBI" id="CHEBI:59789"/>
        <dbReference type="ChEBI" id="CHEBI:90615"/>
        <dbReference type="ChEBI" id="CHEBI:90616"/>
        <dbReference type="EC" id="2.1.1.72"/>
    </reaction>
</comment>
<evidence type="ECO:0000256" key="5">
    <source>
        <dbReference type="ARBA" id="ARBA00047942"/>
    </source>
</evidence>
<dbReference type="PROSITE" id="PS00092">
    <property type="entry name" value="N6_MTASE"/>
    <property type="match status" value="1"/>
</dbReference>
<gene>
    <name evidence="7" type="ORF">MCC10126_0357</name>
</gene>
<dbReference type="GO" id="GO:0032259">
    <property type="term" value="P:methylation"/>
    <property type="evidence" value="ECO:0007669"/>
    <property type="project" value="UniProtKB-KW"/>
</dbReference>
<evidence type="ECO:0000313" key="8">
    <source>
        <dbReference type="Proteomes" id="UP000291501"/>
    </source>
</evidence>
<keyword evidence="2" id="KW-0489">Methyltransferase</keyword>
<dbReference type="InterPro" id="IPR029063">
    <property type="entry name" value="SAM-dependent_MTases_sf"/>
</dbReference>
<dbReference type="Gene3D" id="3.40.50.150">
    <property type="entry name" value="Vaccinia Virus protein VP39"/>
    <property type="match status" value="1"/>
</dbReference>
<proteinExistence type="predicted"/>
<dbReference type="GO" id="GO:0006304">
    <property type="term" value="P:DNA modification"/>
    <property type="evidence" value="ECO:0007669"/>
    <property type="project" value="InterPro"/>
</dbReference>
<accession>A0A4R0W6U0</accession>
<name>A0A4R0W6U0_BIFLL</name>
<dbReference type="InterPro" id="IPR002052">
    <property type="entry name" value="DNA_methylase_N6_adenine_CS"/>
</dbReference>
<keyword evidence="3" id="KW-0808">Transferase</keyword>
<evidence type="ECO:0000259" key="6">
    <source>
        <dbReference type="Pfam" id="PF07669"/>
    </source>
</evidence>
<dbReference type="GO" id="GO:0003676">
    <property type="term" value="F:nucleic acid binding"/>
    <property type="evidence" value="ECO:0007669"/>
    <property type="project" value="InterPro"/>
</dbReference>
<dbReference type="InterPro" id="IPR047939">
    <property type="entry name" value="BREX_1_PglX"/>
</dbReference>
<keyword evidence="4" id="KW-0949">S-adenosyl-L-methionine</keyword>
<evidence type="ECO:0000256" key="1">
    <source>
        <dbReference type="ARBA" id="ARBA00011900"/>
    </source>
</evidence>
<organism evidence="7 8">
    <name type="scientific">Bifidobacterium longum subsp. longum</name>
    <dbReference type="NCBI Taxonomy" id="1679"/>
    <lineage>
        <taxon>Bacteria</taxon>
        <taxon>Bacillati</taxon>
        <taxon>Actinomycetota</taxon>
        <taxon>Actinomycetes</taxon>
        <taxon>Bifidobacteriales</taxon>
        <taxon>Bifidobacteriaceae</taxon>
        <taxon>Bifidobacterium</taxon>
    </lineage>
</organism>
<reference evidence="7 8" key="1">
    <citation type="journal article" date="2018" name="Sci. Rep.">
        <title>Genomic diversity and distribution of Bifidobacterium longum subsp. longum across the human lifespan.</title>
        <authorList>
            <person name="Odamaki T."/>
            <person name="Bottacini F."/>
            <person name="Kato K."/>
            <person name="Mitsuyama E."/>
            <person name="Yoshida K."/>
            <person name="Horigome A."/>
            <person name="Xiao J.Z."/>
            <person name="van Sinderen D."/>
        </authorList>
    </citation>
    <scope>NUCLEOTIDE SEQUENCE [LARGE SCALE GENOMIC DNA]</scope>
    <source>
        <strain evidence="7 8">MCC10126</strain>
    </source>
</reference>
<evidence type="ECO:0000256" key="4">
    <source>
        <dbReference type="ARBA" id="ARBA00022691"/>
    </source>
</evidence>
<evidence type="ECO:0000256" key="3">
    <source>
        <dbReference type="ARBA" id="ARBA00022679"/>
    </source>
</evidence>
<dbReference type="Pfam" id="PF07669">
    <property type="entry name" value="Eco57I"/>
    <property type="match status" value="1"/>
</dbReference>
<dbReference type="EMBL" id="SHTN01000005">
    <property type="protein sequence ID" value="TCF85330.1"/>
    <property type="molecule type" value="Genomic_DNA"/>
</dbReference>
<dbReference type="PRINTS" id="PR00507">
    <property type="entry name" value="N12N6MTFRASE"/>
</dbReference>
<dbReference type="PANTHER" id="PTHR33841:SF1">
    <property type="entry name" value="DNA METHYLTRANSFERASE A"/>
    <property type="match status" value="1"/>
</dbReference>
<evidence type="ECO:0000313" key="7">
    <source>
        <dbReference type="EMBL" id="TCF85330.1"/>
    </source>
</evidence>
<dbReference type="RefSeq" id="WP_131292547.1">
    <property type="nucleotide sequence ID" value="NZ_SHQF01000009.1"/>
</dbReference>
<evidence type="ECO:0000256" key="2">
    <source>
        <dbReference type="ARBA" id="ARBA00022603"/>
    </source>
</evidence>
<feature type="domain" description="Type II methyltransferase M.TaqI-like" evidence="6">
    <location>
        <begin position="354"/>
        <end position="568"/>
    </location>
</feature>
<dbReference type="SUPFAM" id="SSF53335">
    <property type="entry name" value="S-adenosyl-L-methionine-dependent methyltransferases"/>
    <property type="match status" value="1"/>
</dbReference>
<dbReference type="PANTHER" id="PTHR33841">
    <property type="entry name" value="DNA METHYLTRANSFERASE YEEA-RELATED"/>
    <property type="match status" value="1"/>
</dbReference>
<dbReference type="EC" id="2.1.1.72" evidence="1"/>
<dbReference type="InterPro" id="IPR050953">
    <property type="entry name" value="N4_N6_ade-DNA_methylase"/>
</dbReference>
<dbReference type="GO" id="GO:0009007">
    <property type="term" value="F:site-specific DNA-methyltransferase (adenine-specific) activity"/>
    <property type="evidence" value="ECO:0007669"/>
    <property type="project" value="UniProtKB-EC"/>
</dbReference>
<sequence length="1219" mass="139327">MNTSKLQAFATDARRQLMNAVRARLDASLVPNSDAQVDDPRAFDFLQHEIERAGGSEEGRRHVVERYAYRWFNRIIAFRYMDVHGFTGTPVVSPAGLTSTNGLPEVLAAAKRGEYDSRVFSLRVNDKAKERIEGLLSGSILADDPQGLAYGLLLQSECRFWNRNLPFMFENVGKEAGRVDELLMPADLLAEGSVLRNAVEVMTPEDCGVDDPSGNVEIIGWLYQYYISERKNEVMDGFKKNHKAGAEEIPAATQLFTPDWIVRYLVQNTVGRLWVRSHPDSQLSKNWEYYIQPSENDSAGNEDILNIQAPEDLTVCDSACGSGHMLTYAFDLLYEIYEEEGYAPSDIPGLILKHNLYGMEIDERAANLAAFALTMKARSRSRRFFKRQVEPNIQRIVPIAFKEDEVAELNDLYQVNLDSTVWNTYAKADVYGSLIQPPQELVELAASSPESEDGIDTLFDPLLREHAEDVFTQTRYLARKYAAVVANPPYMGAKNMSAELKQFVQDHYEDGKADFFAAFIYRLFELVPKHGQLGFMTPYVWMFISSYEQMRQRIIRQEHISSLIQLEYSGFEGATVPICTFTLEKGHSDRKSAFVRLSDFVGAKQQGPRALEIIDAHNNEQSDHSDMRKYFFEVNQHEFAQIPGAPIVYWLSKPMLDTFAKNKALEEIAEPKVGLQTGDNARFVREWWEPSNYKTGFDCELREESIERGTKWFPYNKGGEYRKWYGNQEFVVNWENDGQEIRSFGTEDGGRPRSRPQNTITYFQPSISWSKISSGAPAFRYFPQGFIYDVAGTSIFCTNEQRKGIIAYTNSSLAYAQLTAIAPTLNFEVGQIASLPIVNNDSKDAERNVDDLIAVSKADWDSFESSWNYHQFALLDSKQGAQCNDLLEDAVLHLREYWNRVSEEQRQREIRNNELVADAYGVRDEVPCDVPLERVSLKRNVAFAYPKDTPESRNEKFAQDVVKELISYAVGCMFGRYSLDKPGLILASQGETLDDFHAQIPNPSFEPDEDNVIPVTETDCFEDDIVTRFRRFLTVAFGKENLAANIAYIEQVLGKSIRKYFVNDFYNDHVKMYSNRPIYWQYSSQTNNKGSFKALVYLHRYTPKTTNVVLNYLRDYANKISDIADSLEHSDRAADQKQVAKLRKAVLECKDYEDQTLYPLATRNLEMDLDDGVLVNYLRMGKALRAIPAIERKRKEVSTWTWPVHPLKEQDKEVSNGKE</sequence>
<comment type="caution">
    <text evidence="7">The sequence shown here is derived from an EMBL/GenBank/DDBJ whole genome shotgun (WGS) entry which is preliminary data.</text>
</comment>
<dbReference type="InterPro" id="IPR011639">
    <property type="entry name" value="MethylTrfase_TaqI-like_dom"/>
</dbReference>
<dbReference type="Proteomes" id="UP000291501">
    <property type="component" value="Unassembled WGS sequence"/>
</dbReference>
<dbReference type="AlphaFoldDB" id="A0A4R0W6U0"/>
<protein>
    <recommendedName>
        <fullName evidence="1">site-specific DNA-methyltransferase (adenine-specific)</fullName>
        <ecNumber evidence="1">2.1.1.72</ecNumber>
    </recommendedName>
</protein>